<organism evidence="2 3">
    <name type="scientific">Sphingopyxis italica</name>
    <dbReference type="NCBI Taxonomy" id="1129133"/>
    <lineage>
        <taxon>Bacteria</taxon>
        <taxon>Pseudomonadati</taxon>
        <taxon>Pseudomonadota</taxon>
        <taxon>Alphaproteobacteria</taxon>
        <taxon>Sphingomonadales</taxon>
        <taxon>Sphingomonadaceae</taxon>
        <taxon>Sphingopyxis</taxon>
    </lineage>
</organism>
<sequence length="56" mass="6295">MEDLTLSIKRASEITSLSLRTIERMAASGEVRSLKIGRRRLVYADSLRDFLKAKAA</sequence>
<dbReference type="EMBL" id="JAATIT010000003">
    <property type="protein sequence ID" value="NJB90560.1"/>
    <property type="molecule type" value="Genomic_DNA"/>
</dbReference>
<dbReference type="InterPro" id="IPR041657">
    <property type="entry name" value="HTH_17"/>
</dbReference>
<proteinExistence type="predicted"/>
<dbReference type="InterPro" id="IPR010093">
    <property type="entry name" value="SinI_DNA-bd"/>
</dbReference>
<keyword evidence="3" id="KW-1185">Reference proteome</keyword>
<dbReference type="Proteomes" id="UP000535078">
    <property type="component" value="Unassembled WGS sequence"/>
</dbReference>
<dbReference type="GO" id="GO:0003677">
    <property type="term" value="F:DNA binding"/>
    <property type="evidence" value="ECO:0007669"/>
    <property type="project" value="InterPro"/>
</dbReference>
<dbReference type="SUPFAM" id="SSF46955">
    <property type="entry name" value="Putative DNA-binding domain"/>
    <property type="match status" value="1"/>
</dbReference>
<dbReference type="AlphaFoldDB" id="A0A7X6B986"/>
<dbReference type="NCBIfam" id="TIGR01764">
    <property type="entry name" value="excise"/>
    <property type="match status" value="1"/>
</dbReference>
<name>A0A7X6B986_9SPHN</name>
<evidence type="ECO:0000313" key="3">
    <source>
        <dbReference type="Proteomes" id="UP000535078"/>
    </source>
</evidence>
<dbReference type="RefSeq" id="WP_167921989.1">
    <property type="nucleotide sequence ID" value="NZ_JAATIT010000003.1"/>
</dbReference>
<comment type="caution">
    <text evidence="2">The sequence shown here is derived from an EMBL/GenBank/DDBJ whole genome shotgun (WGS) entry which is preliminary data.</text>
</comment>
<protein>
    <submittedName>
        <fullName evidence="2">Excisionase family DNA binding protein</fullName>
    </submittedName>
</protein>
<gene>
    <name evidence="2" type="ORF">GGR90_002754</name>
</gene>
<reference evidence="2 3" key="1">
    <citation type="submission" date="2020-03" db="EMBL/GenBank/DDBJ databases">
        <title>Genomic Encyclopedia of Type Strains, Phase IV (KMG-IV): sequencing the most valuable type-strain genomes for metagenomic binning, comparative biology and taxonomic classification.</title>
        <authorList>
            <person name="Goeker M."/>
        </authorList>
    </citation>
    <scope>NUCLEOTIDE SEQUENCE [LARGE SCALE GENOMIC DNA]</scope>
    <source>
        <strain evidence="2 3">DSM 25229</strain>
    </source>
</reference>
<accession>A0A7X6B986</accession>
<dbReference type="Pfam" id="PF12728">
    <property type="entry name" value="HTH_17"/>
    <property type="match status" value="1"/>
</dbReference>
<evidence type="ECO:0000259" key="1">
    <source>
        <dbReference type="Pfam" id="PF12728"/>
    </source>
</evidence>
<evidence type="ECO:0000313" key="2">
    <source>
        <dbReference type="EMBL" id="NJB90560.1"/>
    </source>
</evidence>
<dbReference type="InterPro" id="IPR009061">
    <property type="entry name" value="DNA-bd_dom_put_sf"/>
</dbReference>
<feature type="domain" description="Helix-turn-helix" evidence="1">
    <location>
        <begin position="6"/>
        <end position="54"/>
    </location>
</feature>